<sequence length="395" mass="44538">MSGSGDPHNINSCGYAYAGKVVATLLSILILCTCNVASTKETDMLYGIESSLPSDTVLDVPYYNQGNTNWCLYYCLTMMFNYNGKDIETWEIADYFDSGYYDTFSEQYNPSDTSIEDYAEQEHSLEIRRIIWGLTITDFDNETFDDLIKSNINNGQPVLMAFQYMNSDEEKEGHAILAVGYDEQYIYLTDSSGAITRGVFGSDNGYIAVPVSWEDFNEKLVSNISPRNMAYTFEVISEAPENSTEGSIYLTDRSDNGFSCLTFTNRYEENDTGLLRFDGTYENGYSIVDSTDLTSPREPEESDSMSVYFTVANPTSEESRYTVTYQFVNVETGESINGFDYTTSFDLTAYNTISKGINYSNQLYSVNSGSYRVMISLFDNEMEEIDNIGIDLCVN</sequence>
<dbReference type="OrthoDB" id="124695at2157"/>
<dbReference type="SUPFAM" id="SSF54001">
    <property type="entry name" value="Cysteine proteinases"/>
    <property type="match status" value="1"/>
</dbReference>
<accession>A0A7Z8P0D8</accession>
<dbReference type="EMBL" id="VIAQ01000019">
    <property type="protein sequence ID" value="TQD23794.1"/>
    <property type="molecule type" value="Genomic_DNA"/>
</dbReference>
<dbReference type="InterPro" id="IPR039564">
    <property type="entry name" value="Peptidase_C39-like"/>
</dbReference>
<keyword evidence="3" id="KW-1185">Reference proteome</keyword>
<dbReference type="AlphaFoldDB" id="A0A7Z8P0D8"/>
<dbReference type="Gene3D" id="3.90.70.10">
    <property type="entry name" value="Cysteine proteinases"/>
    <property type="match status" value="1"/>
</dbReference>
<dbReference type="Proteomes" id="UP000319335">
    <property type="component" value="Unassembled WGS sequence"/>
</dbReference>
<dbReference type="Pfam" id="PF13529">
    <property type="entry name" value="Peptidase_C39_2"/>
    <property type="match status" value="1"/>
</dbReference>
<protein>
    <recommendedName>
        <fullName evidence="1">Peptidase C39-like domain-containing protein</fullName>
    </recommendedName>
</protein>
<comment type="caution">
    <text evidence="2">The sequence shown here is derived from an EMBL/GenBank/DDBJ whole genome shotgun (WGS) entry which is preliminary data.</text>
</comment>
<organism evidence="2 3">
    <name type="scientific">Methanolobus vulcani</name>
    <dbReference type="NCBI Taxonomy" id="38026"/>
    <lineage>
        <taxon>Archaea</taxon>
        <taxon>Methanobacteriati</taxon>
        <taxon>Methanobacteriota</taxon>
        <taxon>Stenosarchaea group</taxon>
        <taxon>Methanomicrobia</taxon>
        <taxon>Methanosarcinales</taxon>
        <taxon>Methanosarcinaceae</taxon>
        <taxon>Methanolobus</taxon>
    </lineage>
</organism>
<evidence type="ECO:0000313" key="3">
    <source>
        <dbReference type="Proteomes" id="UP000319335"/>
    </source>
</evidence>
<proteinExistence type="predicted"/>
<name>A0A7Z8P0D8_9EURY</name>
<gene>
    <name evidence="2" type="ORF">FKV42_11245</name>
</gene>
<evidence type="ECO:0000259" key="1">
    <source>
        <dbReference type="Pfam" id="PF13529"/>
    </source>
</evidence>
<feature type="domain" description="Peptidase C39-like" evidence="1">
    <location>
        <begin position="58"/>
        <end position="191"/>
    </location>
</feature>
<reference evidence="2 3" key="1">
    <citation type="submission" date="2019-06" db="EMBL/GenBank/DDBJ databases">
        <title>Draft genome sequence of Methanolobus vulcani B1d.</title>
        <authorList>
            <person name="Creighbaum A.J."/>
            <person name="Ticak T."/>
            <person name="Hariraju D."/>
            <person name="Arivett B.A."/>
            <person name="Ferguson D.J.Jr."/>
        </authorList>
    </citation>
    <scope>NUCLEOTIDE SEQUENCE [LARGE SCALE GENOMIC DNA]</scope>
    <source>
        <strain evidence="2 3">B1d</strain>
    </source>
</reference>
<dbReference type="RefSeq" id="WP_154810400.1">
    <property type="nucleotide sequence ID" value="NZ_VIAQ01000019.1"/>
</dbReference>
<evidence type="ECO:0000313" key="2">
    <source>
        <dbReference type="EMBL" id="TQD23794.1"/>
    </source>
</evidence>
<dbReference type="InterPro" id="IPR038765">
    <property type="entry name" value="Papain-like_cys_pep_sf"/>
</dbReference>